<accession>A0ACB9BZH9</accession>
<protein>
    <submittedName>
        <fullName evidence="1">Uncharacterized protein</fullName>
    </submittedName>
</protein>
<keyword evidence="2" id="KW-1185">Reference proteome</keyword>
<dbReference type="EMBL" id="CM042051">
    <property type="protein sequence ID" value="KAI3727471.1"/>
    <property type="molecule type" value="Genomic_DNA"/>
</dbReference>
<sequence length="197" mass="22680">MGLIKSSFSFMMGTVFGIYVAQNYDVPNIHKLYKTGLVIAKHYEENYRKPKKKDDNDHDDEFDAIPQSCLLHNSSKVKMAKSSFKQEHDLEKRRAEAARIREKYPDRIPVIVEKAERSDVPNIDKKKYLVPADLTVGQFVYVIRKRIKLSAEKAIFIFVDNTLPPTGAIMSAIYEEKKDEDGFLYVTYSGENTFGDQ</sequence>
<evidence type="ECO:0000313" key="1">
    <source>
        <dbReference type="EMBL" id="KAI3727471.1"/>
    </source>
</evidence>
<proteinExistence type="predicted"/>
<reference evidence="1 2" key="2">
    <citation type="journal article" date="2022" name="Mol. Ecol. Resour.">
        <title>The genomes of chicory, endive, great burdock and yacon provide insights into Asteraceae paleo-polyploidization history and plant inulin production.</title>
        <authorList>
            <person name="Fan W."/>
            <person name="Wang S."/>
            <person name="Wang H."/>
            <person name="Wang A."/>
            <person name="Jiang F."/>
            <person name="Liu H."/>
            <person name="Zhao H."/>
            <person name="Xu D."/>
            <person name="Zhang Y."/>
        </authorList>
    </citation>
    <scope>NUCLEOTIDE SEQUENCE [LARGE SCALE GENOMIC DNA]</scope>
    <source>
        <strain evidence="2">cv. Niubang</strain>
    </source>
</reference>
<dbReference type="Proteomes" id="UP001055879">
    <property type="component" value="Linkage Group LG05"/>
</dbReference>
<reference evidence="2" key="1">
    <citation type="journal article" date="2022" name="Mol. Ecol. Resour.">
        <title>The genomes of chicory, endive, great burdock and yacon provide insights into Asteraceae palaeo-polyploidization history and plant inulin production.</title>
        <authorList>
            <person name="Fan W."/>
            <person name="Wang S."/>
            <person name="Wang H."/>
            <person name="Wang A."/>
            <person name="Jiang F."/>
            <person name="Liu H."/>
            <person name="Zhao H."/>
            <person name="Xu D."/>
            <person name="Zhang Y."/>
        </authorList>
    </citation>
    <scope>NUCLEOTIDE SEQUENCE [LARGE SCALE GENOMIC DNA]</scope>
    <source>
        <strain evidence="2">cv. Niubang</strain>
    </source>
</reference>
<gene>
    <name evidence="1" type="ORF">L6452_16086</name>
</gene>
<evidence type="ECO:0000313" key="2">
    <source>
        <dbReference type="Proteomes" id="UP001055879"/>
    </source>
</evidence>
<organism evidence="1 2">
    <name type="scientific">Arctium lappa</name>
    <name type="common">Greater burdock</name>
    <name type="synonym">Lappa major</name>
    <dbReference type="NCBI Taxonomy" id="4217"/>
    <lineage>
        <taxon>Eukaryota</taxon>
        <taxon>Viridiplantae</taxon>
        <taxon>Streptophyta</taxon>
        <taxon>Embryophyta</taxon>
        <taxon>Tracheophyta</taxon>
        <taxon>Spermatophyta</taxon>
        <taxon>Magnoliopsida</taxon>
        <taxon>eudicotyledons</taxon>
        <taxon>Gunneridae</taxon>
        <taxon>Pentapetalae</taxon>
        <taxon>asterids</taxon>
        <taxon>campanulids</taxon>
        <taxon>Asterales</taxon>
        <taxon>Asteraceae</taxon>
        <taxon>Carduoideae</taxon>
        <taxon>Cardueae</taxon>
        <taxon>Arctiinae</taxon>
        <taxon>Arctium</taxon>
    </lineage>
</organism>
<name>A0ACB9BZH9_ARCLA</name>
<comment type="caution">
    <text evidence="1">The sequence shown here is derived from an EMBL/GenBank/DDBJ whole genome shotgun (WGS) entry which is preliminary data.</text>
</comment>